<sequence length="563" mass="63642">MTMFCSSFSKIHPKDYQNTTLCIYLILCFMVVDCLAAPVVVENILSPTEIAAITMMRTFFLSYLAHAKTVRPDSTTIRAATFYKRVSALAFPTSGIYDAVGSMIRVFYGDKILGIESFNRFLKKKMVSRNVFDYRHQPYVCSEISIDTPTLKKDFQYNSHEEHSNTTPYISYLAKDPSKQWVDQYRETLAEFNSKKNDNAPFLAALLHSIGPLRARKVRHCILNGGVFIGYNEYNGTNCMRRYRLTSKDMILAGSGAMCRYQVPVCSSAVRYLPVDMINELQAASFIDSTSYFQVMITLFQLGYTLYECIRGIGNRWSKIVMIVFTIMSVFQTMSLMVLHTQVAAFSIRCKNEEKFPECPLIHDSRCKAGKAKNCSKDAPPDTPTDTSTDLLKSTSFAHKFTFISSLMERNWVFCPSEDTDLNRVRRNAAHDVMSKSGVSPAMINELFGDEKADLVDISSHPGGWWEIVSFMLGSASPFLLGIWAGYGASATVMSSTIGWISISFGYSYTFIRTFYPTYFINFRFKDLQTSLVVLSYALMSSFGIAYIIQITIKGYLFSDDDG</sequence>
<feature type="transmembrane region" description="Helical" evidence="1">
    <location>
        <begin position="21"/>
        <end position="41"/>
    </location>
</feature>
<feature type="transmembrane region" description="Helical" evidence="1">
    <location>
        <begin position="532"/>
        <end position="553"/>
    </location>
</feature>
<dbReference type="Proteomes" id="UP000077315">
    <property type="component" value="Unassembled WGS sequence"/>
</dbReference>
<protein>
    <submittedName>
        <fullName evidence="2">Uncharacterized protein</fullName>
    </submittedName>
</protein>
<proteinExistence type="predicted"/>
<evidence type="ECO:0000313" key="3">
    <source>
        <dbReference type="Proteomes" id="UP000077315"/>
    </source>
</evidence>
<keyword evidence="1" id="KW-1133">Transmembrane helix</keyword>
<evidence type="ECO:0000313" key="2">
    <source>
        <dbReference type="EMBL" id="OAD78777.1"/>
    </source>
</evidence>
<keyword evidence="1" id="KW-0472">Membrane</keyword>
<gene>
    <name evidence="2" type="ORF">PHYBLDRAFT_179698</name>
</gene>
<dbReference type="AlphaFoldDB" id="A0A167PYH1"/>
<dbReference type="InParanoid" id="A0A167PYH1"/>
<dbReference type="OrthoDB" id="10339402at2759"/>
<reference evidence="3" key="1">
    <citation type="submission" date="2015-06" db="EMBL/GenBank/DDBJ databases">
        <title>Expansion of signal transduction pathways in fungi by whole-genome duplication.</title>
        <authorList>
            <consortium name="DOE Joint Genome Institute"/>
            <person name="Corrochano L.M."/>
            <person name="Kuo A."/>
            <person name="Marcet-Houben M."/>
            <person name="Polaino S."/>
            <person name="Salamov A."/>
            <person name="Villalobos J.M."/>
            <person name="Alvarez M.I."/>
            <person name="Avalos J."/>
            <person name="Benito E.P."/>
            <person name="Benoit I."/>
            <person name="Burger G."/>
            <person name="Camino L.P."/>
            <person name="Canovas D."/>
            <person name="Cerda-Olmedo E."/>
            <person name="Cheng J.-F."/>
            <person name="Dominguez A."/>
            <person name="Elias M."/>
            <person name="Eslava A.P."/>
            <person name="Glaser F."/>
            <person name="Grimwood J."/>
            <person name="Gutierrez G."/>
            <person name="Heitman J."/>
            <person name="Henrissat B."/>
            <person name="Iturriaga E.A."/>
            <person name="Lang B.F."/>
            <person name="Lavin J.L."/>
            <person name="Lee S."/>
            <person name="Li W."/>
            <person name="Lindquist E."/>
            <person name="Lopez-Garcia S."/>
            <person name="Luque E.M."/>
            <person name="Marcos A.T."/>
            <person name="Martin J."/>
            <person name="McCluskey K."/>
            <person name="Medina H.R."/>
            <person name="Miralles-Duran A."/>
            <person name="Miyazaki A."/>
            <person name="Munoz-Torres E."/>
            <person name="Oguiza J.A."/>
            <person name="Ohm R."/>
            <person name="Olmedo M."/>
            <person name="Orejas M."/>
            <person name="Ortiz-Castellanos L."/>
            <person name="Pisabarro A.G."/>
            <person name="Rodriguez-Romero J."/>
            <person name="Ruiz-Herrera J."/>
            <person name="Ruiz-Vazquez R."/>
            <person name="Sanz C."/>
            <person name="Schackwitz W."/>
            <person name="Schmutz J."/>
            <person name="Shahriari M."/>
            <person name="Shelest E."/>
            <person name="Silva-Franco F."/>
            <person name="Soanes D."/>
            <person name="Syed K."/>
            <person name="Tagua V.G."/>
            <person name="Talbot N.J."/>
            <person name="Thon M."/>
            <person name="De vries R.P."/>
            <person name="Wiebenga A."/>
            <person name="Yadav J.S."/>
            <person name="Braun E.L."/>
            <person name="Baker S."/>
            <person name="Garre V."/>
            <person name="Horwitz B."/>
            <person name="Torres-Martinez S."/>
            <person name="Idnurm A."/>
            <person name="Herrera-Estrella A."/>
            <person name="Gabaldon T."/>
            <person name="Grigoriev I.V."/>
        </authorList>
    </citation>
    <scope>NUCLEOTIDE SEQUENCE [LARGE SCALE GENOMIC DNA]</scope>
    <source>
        <strain evidence="3">NRRL 1555(-)</strain>
    </source>
</reference>
<evidence type="ECO:0000256" key="1">
    <source>
        <dbReference type="SAM" id="Phobius"/>
    </source>
</evidence>
<dbReference type="EMBL" id="KV440973">
    <property type="protein sequence ID" value="OAD78777.1"/>
    <property type="molecule type" value="Genomic_DNA"/>
</dbReference>
<organism evidence="2 3">
    <name type="scientific">Phycomyces blakesleeanus (strain ATCC 8743b / DSM 1359 / FGSC 10004 / NBRC 33097 / NRRL 1555)</name>
    <dbReference type="NCBI Taxonomy" id="763407"/>
    <lineage>
        <taxon>Eukaryota</taxon>
        <taxon>Fungi</taxon>
        <taxon>Fungi incertae sedis</taxon>
        <taxon>Mucoromycota</taxon>
        <taxon>Mucoromycotina</taxon>
        <taxon>Mucoromycetes</taxon>
        <taxon>Mucorales</taxon>
        <taxon>Phycomycetaceae</taxon>
        <taxon>Phycomyces</taxon>
    </lineage>
</organism>
<dbReference type="RefSeq" id="XP_018296817.1">
    <property type="nucleotide sequence ID" value="XM_018438196.1"/>
</dbReference>
<dbReference type="GeneID" id="28999102"/>
<keyword evidence="1" id="KW-0812">Transmembrane</keyword>
<accession>A0A167PYH1</accession>
<feature type="transmembrane region" description="Helical" evidence="1">
    <location>
        <begin position="468"/>
        <end position="487"/>
    </location>
</feature>
<dbReference type="VEuPathDB" id="FungiDB:PHYBLDRAFT_179698"/>
<name>A0A167PYH1_PHYB8</name>
<feature type="transmembrane region" description="Helical" evidence="1">
    <location>
        <begin position="493"/>
        <end position="512"/>
    </location>
</feature>
<feature type="transmembrane region" description="Helical" evidence="1">
    <location>
        <begin position="320"/>
        <end position="339"/>
    </location>
</feature>
<keyword evidence="3" id="KW-1185">Reference proteome</keyword>